<dbReference type="SMART" id="SM00116">
    <property type="entry name" value="CBS"/>
    <property type="match status" value="4"/>
</dbReference>
<reference evidence="8" key="1">
    <citation type="submission" date="2022-11" db="EMBL/GenBank/DDBJ databases">
        <authorList>
            <person name="Kikuchi T."/>
        </authorList>
    </citation>
    <scope>NUCLEOTIDE SEQUENCE</scope>
    <source>
        <strain evidence="8">PS1010</strain>
    </source>
</reference>
<dbReference type="CDD" id="cd04618">
    <property type="entry name" value="CBS_euAMPK_gamma-like_repeat1"/>
    <property type="match status" value="1"/>
</dbReference>
<evidence type="ECO:0000256" key="1">
    <source>
        <dbReference type="ARBA" id="ARBA00006750"/>
    </source>
</evidence>
<evidence type="ECO:0000256" key="6">
    <source>
        <dbReference type="SAM" id="MobiDB-lite"/>
    </source>
</evidence>
<evidence type="ECO:0000313" key="8">
    <source>
        <dbReference type="EMBL" id="CAI5446189.1"/>
    </source>
</evidence>
<feature type="compositionally biased region" description="Basic residues" evidence="6">
    <location>
        <begin position="37"/>
        <end position="47"/>
    </location>
</feature>
<comment type="caution">
    <text evidence="8">The sequence shown here is derived from an EMBL/GenBank/DDBJ whole genome shotgun (WGS) entry which is preliminary data.</text>
</comment>
<dbReference type="Proteomes" id="UP001152747">
    <property type="component" value="Unassembled WGS sequence"/>
</dbReference>
<dbReference type="InterPro" id="IPR000644">
    <property type="entry name" value="CBS_dom"/>
</dbReference>
<feature type="domain" description="CBS" evidence="7">
    <location>
        <begin position="205"/>
        <end position="263"/>
    </location>
</feature>
<feature type="domain" description="CBS" evidence="7">
    <location>
        <begin position="291"/>
        <end position="349"/>
    </location>
</feature>
<dbReference type="Pfam" id="PF00571">
    <property type="entry name" value="CBS"/>
    <property type="match status" value="4"/>
</dbReference>
<proteinExistence type="inferred from homology"/>
<dbReference type="PANTHER" id="PTHR13780:SF35">
    <property type="entry name" value="LD22662P"/>
    <property type="match status" value="1"/>
</dbReference>
<comment type="similarity">
    <text evidence="1">Belongs to the 5'-AMP-activated protein kinase gamma subunit family.</text>
</comment>
<dbReference type="CDD" id="cd04641">
    <property type="entry name" value="CBS_euAMPK_gamma-like_repeat2"/>
    <property type="match status" value="1"/>
</dbReference>
<accession>A0A9P1IIQ3</accession>
<comment type="subunit">
    <text evidence="4">AMPK is a heterotrimer of an alpha catalytic subunit (PRKAA1 or PRKAA2), a beta (PRKAB1 or PRKAB2) and a gamma non-catalytic subunits (PRKAG1, PRKAG2 or PRKAG3). Interacts with FNIP1 and FNIP2.</text>
</comment>
<dbReference type="GO" id="GO:0019901">
    <property type="term" value="F:protein kinase binding"/>
    <property type="evidence" value="ECO:0007669"/>
    <property type="project" value="TreeGrafter"/>
</dbReference>
<dbReference type="PROSITE" id="PS51371">
    <property type="entry name" value="CBS"/>
    <property type="match status" value="4"/>
</dbReference>
<dbReference type="PANTHER" id="PTHR13780">
    <property type="entry name" value="AMP-ACTIVATED PROTEIN KINASE, GAMMA REGULATORY SUBUNIT"/>
    <property type="match status" value="1"/>
</dbReference>
<protein>
    <recommendedName>
        <fullName evidence="7">CBS domain-containing protein</fullName>
    </recommendedName>
</protein>
<evidence type="ECO:0000256" key="4">
    <source>
        <dbReference type="ARBA" id="ARBA00025878"/>
    </source>
</evidence>
<dbReference type="GO" id="GO:0019887">
    <property type="term" value="F:protein kinase regulator activity"/>
    <property type="evidence" value="ECO:0007669"/>
    <property type="project" value="TreeGrafter"/>
</dbReference>
<dbReference type="EMBL" id="CANHGI010000003">
    <property type="protein sequence ID" value="CAI5446189.1"/>
    <property type="molecule type" value="Genomic_DNA"/>
</dbReference>
<dbReference type="GO" id="GO:0031588">
    <property type="term" value="C:nucleotide-activated protein kinase complex"/>
    <property type="evidence" value="ECO:0007669"/>
    <property type="project" value="TreeGrafter"/>
</dbReference>
<keyword evidence="3 5" id="KW-0129">CBS domain</keyword>
<dbReference type="OrthoDB" id="449052at2759"/>
<evidence type="ECO:0000256" key="2">
    <source>
        <dbReference type="ARBA" id="ARBA00022737"/>
    </source>
</evidence>
<evidence type="ECO:0000259" key="7">
    <source>
        <dbReference type="PROSITE" id="PS51371"/>
    </source>
</evidence>
<evidence type="ECO:0000256" key="5">
    <source>
        <dbReference type="PROSITE-ProRule" id="PRU00703"/>
    </source>
</evidence>
<dbReference type="SUPFAM" id="SSF54631">
    <property type="entry name" value="CBS-domain pair"/>
    <property type="match status" value="2"/>
</dbReference>
<organism evidence="8 9">
    <name type="scientific">Caenorhabditis angaria</name>
    <dbReference type="NCBI Taxonomy" id="860376"/>
    <lineage>
        <taxon>Eukaryota</taxon>
        <taxon>Metazoa</taxon>
        <taxon>Ecdysozoa</taxon>
        <taxon>Nematoda</taxon>
        <taxon>Chromadorea</taxon>
        <taxon>Rhabditida</taxon>
        <taxon>Rhabditina</taxon>
        <taxon>Rhabditomorpha</taxon>
        <taxon>Rhabditoidea</taxon>
        <taxon>Rhabditidae</taxon>
        <taxon>Peloderinae</taxon>
        <taxon>Caenorhabditis</taxon>
    </lineage>
</organism>
<dbReference type="InterPro" id="IPR050511">
    <property type="entry name" value="AMPK_gamma/SDS23_families"/>
</dbReference>
<dbReference type="Gene3D" id="3.10.580.10">
    <property type="entry name" value="CBS-domain"/>
    <property type="match status" value="2"/>
</dbReference>
<evidence type="ECO:0000256" key="3">
    <source>
        <dbReference type="ARBA" id="ARBA00023122"/>
    </source>
</evidence>
<feature type="domain" description="CBS" evidence="7">
    <location>
        <begin position="435"/>
        <end position="498"/>
    </location>
</feature>
<dbReference type="InterPro" id="IPR046342">
    <property type="entry name" value="CBS_dom_sf"/>
</dbReference>
<gene>
    <name evidence="8" type="ORF">CAMP_LOCUS8826</name>
</gene>
<dbReference type="GO" id="GO:0005634">
    <property type="term" value="C:nucleus"/>
    <property type="evidence" value="ECO:0007669"/>
    <property type="project" value="TreeGrafter"/>
</dbReference>
<keyword evidence="2" id="KW-0677">Repeat</keyword>
<feature type="region of interest" description="Disordered" evidence="6">
    <location>
        <begin position="1"/>
        <end position="106"/>
    </location>
</feature>
<feature type="compositionally biased region" description="Low complexity" evidence="6">
    <location>
        <begin position="508"/>
        <end position="528"/>
    </location>
</feature>
<dbReference type="GO" id="GO:0016208">
    <property type="term" value="F:AMP binding"/>
    <property type="evidence" value="ECO:0007669"/>
    <property type="project" value="TreeGrafter"/>
</dbReference>
<name>A0A9P1IIQ3_9PELO</name>
<evidence type="ECO:0000313" key="9">
    <source>
        <dbReference type="Proteomes" id="UP001152747"/>
    </source>
</evidence>
<feature type="compositionally biased region" description="Acidic residues" evidence="6">
    <location>
        <begin position="66"/>
        <end position="81"/>
    </location>
</feature>
<dbReference type="GO" id="GO:0005737">
    <property type="term" value="C:cytoplasm"/>
    <property type="evidence" value="ECO:0007669"/>
    <property type="project" value="TreeGrafter"/>
</dbReference>
<feature type="domain" description="CBS" evidence="7">
    <location>
        <begin position="364"/>
        <end position="423"/>
    </location>
</feature>
<sequence length="542" mass="60774">MVIRRLSSPPIQEGVISTIENDRTSTSTSNNQEQHQKKQKKGWKGTLRRTLFGKSSKKGRTKDAEDAILEEDGDDTEEYQDNYDTVKSLPASGHYGKSRVGNTSHGKLQDLANEMKIRNGESRKPPVIIFRVPRNHSNSLKVSPGAIGVIKAPLSDPASLFPSFDSMTIGNTTSTQNDINAIFFDNHDAVYSLFMKAHKCYDLIPTSSKLVVFDTHLPVRKAFYALVYNGVRAAPLWDSDKQQFTGMLTITDFIKILCRHYDQGDANSERIRALEDQQISHWREQFEQDGSLRQFISIDPNESLHRAVEILCESKVHRLPVLDKKTGNITYILTHKRIIKFLSLYMRDLPRPSFMNCTPHELGIGSWGDVLCCNVNTPIHDALELFLKNRVSALPLIDENGQCVDIYAKFDVISLAAENSYDKLDCTVQEALKHRSEWFEGVHTCLETDSLFNVLEAIVKAEVHRLIVTDHEKKVVGVVSLSDILKYLVLDPCQQPPTAQSSTLSARNSSSVISNNSDSPPSSIPEGIEIPEEEQPSCSSQS</sequence>
<keyword evidence="9" id="KW-1185">Reference proteome</keyword>
<dbReference type="AlphaFoldDB" id="A0A9P1IIQ3"/>
<feature type="region of interest" description="Disordered" evidence="6">
    <location>
        <begin position="499"/>
        <end position="542"/>
    </location>
</feature>